<dbReference type="AlphaFoldDB" id="A0A2J5I3Y8"/>
<sequence length="85" mass="10308">MEKLEGITVSERYFRDLGPEEQQEPRNAFKSSYLEFQERGFHHLNANPSNLIWDKQKMKCYISDWEAWVRIAHPWNDAEYSKWSL</sequence>
<protein>
    <recommendedName>
        <fullName evidence="3">Protein kinase domain-containing protein</fullName>
    </recommendedName>
</protein>
<name>A0A2J5I3Y8_9EURO</name>
<dbReference type="Proteomes" id="UP000235023">
    <property type="component" value="Unassembled WGS sequence"/>
</dbReference>
<reference evidence="2" key="1">
    <citation type="submission" date="2017-12" db="EMBL/GenBank/DDBJ databases">
        <authorList>
            <consortium name="DOE Joint Genome Institute"/>
            <person name="Mondo S.J."/>
            <person name="Kjaerbolling I."/>
            <person name="Vesth T.C."/>
            <person name="Frisvad J.C."/>
            <person name="Nybo J.L."/>
            <person name="Theobald S."/>
            <person name="Kuo A."/>
            <person name="Bowyer P."/>
            <person name="Matsuda Y."/>
            <person name="Lyhne E.K."/>
            <person name="Kogle M.E."/>
            <person name="Clum A."/>
            <person name="Lipzen A."/>
            <person name="Salamov A."/>
            <person name="Ngan C.Y."/>
            <person name="Daum C."/>
            <person name="Chiniquy J."/>
            <person name="Barry K."/>
            <person name="LaButti K."/>
            <person name="Haridas S."/>
            <person name="Simmons B.A."/>
            <person name="Magnuson J.K."/>
            <person name="Mortensen U.H."/>
            <person name="Larsen T.O."/>
            <person name="Grigoriev I.V."/>
            <person name="Baker S.E."/>
            <person name="Andersen M.R."/>
            <person name="Nordberg H.P."/>
            <person name="Cantor M.N."/>
            <person name="Hua S.X."/>
        </authorList>
    </citation>
    <scope>NUCLEOTIDE SEQUENCE [LARGE SCALE GENOMIC DNA]</scope>
    <source>
        <strain evidence="2">IBT 19404</strain>
    </source>
</reference>
<accession>A0A2J5I3Y8</accession>
<proteinExistence type="predicted"/>
<evidence type="ECO:0000313" key="1">
    <source>
        <dbReference type="EMBL" id="PLN84474.1"/>
    </source>
</evidence>
<keyword evidence="2" id="KW-1185">Reference proteome</keyword>
<feature type="non-terminal residue" evidence="1">
    <location>
        <position position="85"/>
    </location>
</feature>
<dbReference type="EMBL" id="KZ559511">
    <property type="protein sequence ID" value="PLN84474.1"/>
    <property type="molecule type" value="Genomic_DNA"/>
</dbReference>
<dbReference type="OrthoDB" id="5401170at2759"/>
<evidence type="ECO:0008006" key="3">
    <source>
        <dbReference type="Google" id="ProtNLM"/>
    </source>
</evidence>
<evidence type="ECO:0000313" key="2">
    <source>
        <dbReference type="Proteomes" id="UP000235023"/>
    </source>
</evidence>
<organism evidence="1 2">
    <name type="scientific">Aspergillus taichungensis</name>
    <dbReference type="NCBI Taxonomy" id="482145"/>
    <lineage>
        <taxon>Eukaryota</taxon>
        <taxon>Fungi</taxon>
        <taxon>Dikarya</taxon>
        <taxon>Ascomycota</taxon>
        <taxon>Pezizomycotina</taxon>
        <taxon>Eurotiomycetes</taxon>
        <taxon>Eurotiomycetidae</taxon>
        <taxon>Eurotiales</taxon>
        <taxon>Aspergillaceae</taxon>
        <taxon>Aspergillus</taxon>
        <taxon>Aspergillus subgen. Circumdati</taxon>
    </lineage>
</organism>
<gene>
    <name evidence="1" type="ORF">BDW42DRAFT_162669</name>
</gene>